<dbReference type="NCBIfam" id="TIGR00231">
    <property type="entry name" value="small_GTP"/>
    <property type="match status" value="1"/>
</dbReference>
<dbReference type="SMART" id="SM00177">
    <property type="entry name" value="ARF"/>
    <property type="match status" value="1"/>
</dbReference>
<feature type="binding site" evidence="4">
    <location>
        <position position="75"/>
    </location>
    <ligand>
        <name>GTP</name>
        <dbReference type="ChEBI" id="CHEBI:37565"/>
    </ligand>
</feature>
<dbReference type="InterPro" id="IPR024156">
    <property type="entry name" value="Small_GTPase_ARF"/>
</dbReference>
<dbReference type="SMART" id="SM00178">
    <property type="entry name" value="SAR"/>
    <property type="match status" value="1"/>
</dbReference>
<keyword evidence="5" id="KW-0460">Magnesium</keyword>
<dbReference type="InParanoid" id="G5A5L1"/>
<feature type="binding site" evidence="4">
    <location>
        <begin position="131"/>
        <end position="134"/>
    </location>
    <ligand>
        <name>GTP</name>
        <dbReference type="ChEBI" id="CHEBI:37565"/>
    </ligand>
</feature>
<evidence type="ECO:0000256" key="5">
    <source>
        <dbReference type="PIRSR" id="PIRSR606689-2"/>
    </source>
</evidence>
<proteinExistence type="inferred from homology"/>
<dbReference type="GO" id="GO:0046872">
    <property type="term" value="F:metal ion binding"/>
    <property type="evidence" value="ECO:0007669"/>
    <property type="project" value="UniProtKB-KW"/>
</dbReference>
<sequence>MGNVTSQYVEAGLDRMASYWTKPKRILLLGLDGAGKTTLLYKMKLGNIEAISTISLNVETIKYEKTEFTIWDFSGRQRQRPLWGFYSKNTDAVIYVIDSADRGRIDEAVHELHRVFDEDALRDCKLLVLANKQDQPDCMSVEELHEKLALHRVIRNSTHITRTVATSGQGIDEGMMWLSRAVTNK</sequence>
<evidence type="ECO:0000256" key="1">
    <source>
        <dbReference type="ARBA" id="ARBA00010290"/>
    </source>
</evidence>
<evidence type="ECO:0000256" key="6">
    <source>
        <dbReference type="RuleBase" id="RU003925"/>
    </source>
</evidence>
<dbReference type="SUPFAM" id="SSF52540">
    <property type="entry name" value="P-loop containing nucleoside triphosphate hydrolases"/>
    <property type="match status" value="1"/>
</dbReference>
<dbReference type="KEGG" id="psoj:PHYSODRAFT_339066"/>
<dbReference type="GO" id="GO:0030010">
    <property type="term" value="P:establishment of cell polarity"/>
    <property type="evidence" value="ECO:0007669"/>
    <property type="project" value="UniProtKB-ARBA"/>
</dbReference>
<keyword evidence="2 4" id="KW-0547">Nucleotide-binding</keyword>
<keyword evidence="8" id="KW-1185">Reference proteome</keyword>
<accession>G5A5L1</accession>
<evidence type="ECO:0000256" key="3">
    <source>
        <dbReference type="ARBA" id="ARBA00023134"/>
    </source>
</evidence>
<evidence type="ECO:0000256" key="2">
    <source>
        <dbReference type="ARBA" id="ARBA00022741"/>
    </source>
</evidence>
<keyword evidence="3 4" id="KW-0342">GTP-binding</keyword>
<dbReference type="SMR" id="G5A5L1"/>
<name>G5A5L1_PHYSP</name>
<dbReference type="FunFam" id="3.40.50.300:FF:000412">
    <property type="entry name" value="ADP-ribosylation factor 1"/>
    <property type="match status" value="1"/>
</dbReference>
<dbReference type="Pfam" id="PF00025">
    <property type="entry name" value="Arf"/>
    <property type="match status" value="1"/>
</dbReference>
<dbReference type="CDD" id="cd00878">
    <property type="entry name" value="Arf_Arl"/>
    <property type="match status" value="1"/>
</dbReference>
<dbReference type="STRING" id="1094619.G5A5L1"/>
<dbReference type="Proteomes" id="UP000002640">
    <property type="component" value="Unassembled WGS sequence"/>
</dbReference>
<feature type="binding site" evidence="5">
    <location>
        <position position="53"/>
    </location>
    <ligand>
        <name>Mg(2+)</name>
        <dbReference type="ChEBI" id="CHEBI:18420"/>
    </ligand>
</feature>
<dbReference type="InterPro" id="IPR005225">
    <property type="entry name" value="Small_GTP-bd"/>
</dbReference>
<dbReference type="InterPro" id="IPR027417">
    <property type="entry name" value="P-loop_NTPase"/>
</dbReference>
<organism evidence="7 8">
    <name type="scientific">Phytophthora sojae (strain P6497)</name>
    <name type="common">Soybean stem and root rot agent</name>
    <name type="synonym">Phytophthora megasperma f. sp. glycines</name>
    <dbReference type="NCBI Taxonomy" id="1094619"/>
    <lineage>
        <taxon>Eukaryota</taxon>
        <taxon>Sar</taxon>
        <taxon>Stramenopiles</taxon>
        <taxon>Oomycota</taxon>
        <taxon>Peronosporomycetes</taxon>
        <taxon>Peronosporales</taxon>
        <taxon>Peronosporaceae</taxon>
        <taxon>Phytophthora</taxon>
    </lineage>
</organism>
<evidence type="ECO:0000313" key="7">
    <source>
        <dbReference type="EMBL" id="EGZ08616.1"/>
    </source>
</evidence>
<gene>
    <name evidence="7" type="ORF">PHYSODRAFT_339066</name>
</gene>
<dbReference type="Gene3D" id="3.40.50.300">
    <property type="entry name" value="P-loop containing nucleotide triphosphate hydrolases"/>
    <property type="match status" value="1"/>
</dbReference>
<dbReference type="PROSITE" id="PS51417">
    <property type="entry name" value="ARF"/>
    <property type="match status" value="1"/>
</dbReference>
<reference evidence="7 8" key="1">
    <citation type="journal article" date="2006" name="Science">
        <title>Phytophthora genome sequences uncover evolutionary origins and mechanisms of pathogenesis.</title>
        <authorList>
            <person name="Tyler B.M."/>
            <person name="Tripathy S."/>
            <person name="Zhang X."/>
            <person name="Dehal P."/>
            <person name="Jiang R.H."/>
            <person name="Aerts A."/>
            <person name="Arredondo F.D."/>
            <person name="Baxter L."/>
            <person name="Bensasson D."/>
            <person name="Beynon J.L."/>
            <person name="Chapman J."/>
            <person name="Damasceno C.M."/>
            <person name="Dorrance A.E."/>
            <person name="Dou D."/>
            <person name="Dickerman A.W."/>
            <person name="Dubchak I.L."/>
            <person name="Garbelotto M."/>
            <person name="Gijzen M."/>
            <person name="Gordon S.G."/>
            <person name="Govers F."/>
            <person name="Grunwald N.J."/>
            <person name="Huang W."/>
            <person name="Ivors K.L."/>
            <person name="Jones R.W."/>
            <person name="Kamoun S."/>
            <person name="Krampis K."/>
            <person name="Lamour K.H."/>
            <person name="Lee M.K."/>
            <person name="McDonald W.H."/>
            <person name="Medina M."/>
            <person name="Meijer H.J."/>
            <person name="Nordberg E.K."/>
            <person name="Maclean D.J."/>
            <person name="Ospina-Giraldo M.D."/>
            <person name="Morris P.F."/>
            <person name="Phuntumart V."/>
            <person name="Putnam N.H."/>
            <person name="Rash S."/>
            <person name="Rose J.K."/>
            <person name="Sakihama Y."/>
            <person name="Salamov A.A."/>
            <person name="Savidor A."/>
            <person name="Scheuring C.F."/>
            <person name="Smith B.M."/>
            <person name="Sobral B.W."/>
            <person name="Terry A."/>
            <person name="Torto-Alalibo T.A."/>
            <person name="Win J."/>
            <person name="Xu Z."/>
            <person name="Zhang H."/>
            <person name="Grigoriev I.V."/>
            <person name="Rokhsar D.S."/>
            <person name="Boore J.L."/>
        </authorList>
    </citation>
    <scope>NUCLEOTIDE SEQUENCE [LARGE SCALE GENOMIC DNA]</scope>
    <source>
        <strain evidence="7 8">P6497</strain>
    </source>
</reference>
<comment type="similarity">
    <text evidence="1 6">Belongs to the small GTPase superfamily. Arf family.</text>
</comment>
<dbReference type="OMA" id="CHCGSHI"/>
<dbReference type="AlphaFoldDB" id="G5A5L1"/>
<dbReference type="EMBL" id="JH159160">
    <property type="protein sequence ID" value="EGZ08616.1"/>
    <property type="molecule type" value="Genomic_DNA"/>
</dbReference>
<dbReference type="GeneID" id="20647686"/>
<protein>
    <submittedName>
        <fullName evidence="7">Uncharacterized protein</fullName>
    </submittedName>
</protein>
<keyword evidence="5" id="KW-0479">Metal-binding</keyword>
<evidence type="ECO:0000313" key="8">
    <source>
        <dbReference type="Proteomes" id="UP000002640"/>
    </source>
</evidence>
<evidence type="ECO:0000256" key="4">
    <source>
        <dbReference type="PIRSR" id="PIRSR606689-1"/>
    </source>
</evidence>
<dbReference type="GO" id="GO:0003924">
    <property type="term" value="F:GTPase activity"/>
    <property type="evidence" value="ECO:0007669"/>
    <property type="project" value="InterPro"/>
</dbReference>
<dbReference type="InterPro" id="IPR006689">
    <property type="entry name" value="Small_GTPase_ARF/SAR"/>
</dbReference>
<feature type="binding site" evidence="4">
    <location>
        <begin position="30"/>
        <end position="37"/>
    </location>
    <ligand>
        <name>GTP</name>
        <dbReference type="ChEBI" id="CHEBI:37565"/>
    </ligand>
</feature>
<feature type="binding site" evidence="5">
    <location>
        <position position="37"/>
    </location>
    <ligand>
        <name>Mg(2+)</name>
        <dbReference type="ChEBI" id="CHEBI:18420"/>
    </ligand>
</feature>
<dbReference type="RefSeq" id="XP_009535249.1">
    <property type="nucleotide sequence ID" value="XM_009536954.1"/>
</dbReference>
<dbReference type="PRINTS" id="PR00328">
    <property type="entry name" value="SAR1GTPBP"/>
</dbReference>
<dbReference type="GO" id="GO:0005525">
    <property type="term" value="F:GTP binding"/>
    <property type="evidence" value="ECO:0007669"/>
    <property type="project" value="UniProtKB-KW"/>
</dbReference>
<dbReference type="PANTHER" id="PTHR11711">
    <property type="entry name" value="ADP RIBOSYLATION FACTOR-RELATED"/>
    <property type="match status" value="1"/>
</dbReference>